<feature type="domain" description="Rhodopsin" evidence="7">
    <location>
        <begin position="83"/>
        <end position="323"/>
    </location>
</feature>
<feature type="transmembrane region" description="Helical" evidence="6">
    <location>
        <begin position="64"/>
        <end position="86"/>
    </location>
</feature>
<reference evidence="8" key="1">
    <citation type="journal article" date="2020" name="Stud. Mycol.">
        <title>101 Dothideomycetes genomes: a test case for predicting lifestyles and emergence of pathogens.</title>
        <authorList>
            <person name="Haridas S."/>
            <person name="Albert R."/>
            <person name="Binder M."/>
            <person name="Bloem J."/>
            <person name="Labutti K."/>
            <person name="Salamov A."/>
            <person name="Andreopoulos B."/>
            <person name="Baker S."/>
            <person name="Barry K."/>
            <person name="Bills G."/>
            <person name="Bluhm B."/>
            <person name="Cannon C."/>
            <person name="Castanera R."/>
            <person name="Culley D."/>
            <person name="Daum C."/>
            <person name="Ezra D."/>
            <person name="Gonzalez J."/>
            <person name="Henrissat B."/>
            <person name="Kuo A."/>
            <person name="Liang C."/>
            <person name="Lipzen A."/>
            <person name="Lutzoni F."/>
            <person name="Magnuson J."/>
            <person name="Mondo S."/>
            <person name="Nolan M."/>
            <person name="Ohm R."/>
            <person name="Pangilinan J."/>
            <person name="Park H.-J."/>
            <person name="Ramirez L."/>
            <person name="Alfaro M."/>
            <person name="Sun H."/>
            <person name="Tritt A."/>
            <person name="Yoshinaga Y."/>
            <person name="Zwiers L.-H."/>
            <person name="Turgeon B."/>
            <person name="Goodwin S."/>
            <person name="Spatafora J."/>
            <person name="Crous P."/>
            <person name="Grigoriev I."/>
        </authorList>
    </citation>
    <scope>NUCLEOTIDE SEQUENCE</scope>
    <source>
        <strain evidence="8">CBS 207.26</strain>
    </source>
</reference>
<dbReference type="Pfam" id="PF20684">
    <property type="entry name" value="Fung_rhodopsin"/>
    <property type="match status" value="1"/>
</dbReference>
<gene>
    <name evidence="8" type="ORF">K469DRAFT_750266</name>
</gene>
<dbReference type="GO" id="GO:0016020">
    <property type="term" value="C:membrane"/>
    <property type="evidence" value="ECO:0007669"/>
    <property type="project" value="UniProtKB-SubCell"/>
</dbReference>
<dbReference type="OrthoDB" id="444631at2759"/>
<keyword evidence="4 6" id="KW-0472">Membrane</keyword>
<keyword evidence="9" id="KW-1185">Reference proteome</keyword>
<dbReference type="InterPro" id="IPR052337">
    <property type="entry name" value="SAT4-like"/>
</dbReference>
<proteinExistence type="inferred from homology"/>
<dbReference type="PANTHER" id="PTHR33048:SF47">
    <property type="entry name" value="INTEGRAL MEMBRANE PROTEIN-RELATED"/>
    <property type="match status" value="1"/>
</dbReference>
<evidence type="ECO:0000313" key="9">
    <source>
        <dbReference type="Proteomes" id="UP000800200"/>
    </source>
</evidence>
<feature type="transmembrane region" description="Helical" evidence="6">
    <location>
        <begin position="149"/>
        <end position="170"/>
    </location>
</feature>
<dbReference type="EMBL" id="ML994633">
    <property type="protein sequence ID" value="KAF2185494.1"/>
    <property type="molecule type" value="Genomic_DNA"/>
</dbReference>
<evidence type="ECO:0000256" key="6">
    <source>
        <dbReference type="SAM" id="Phobius"/>
    </source>
</evidence>
<feature type="transmembrane region" description="Helical" evidence="6">
    <location>
        <begin position="30"/>
        <end position="52"/>
    </location>
</feature>
<evidence type="ECO:0000256" key="5">
    <source>
        <dbReference type="ARBA" id="ARBA00038359"/>
    </source>
</evidence>
<feature type="transmembrane region" description="Helical" evidence="6">
    <location>
        <begin position="264"/>
        <end position="286"/>
    </location>
</feature>
<evidence type="ECO:0000256" key="2">
    <source>
        <dbReference type="ARBA" id="ARBA00022692"/>
    </source>
</evidence>
<feature type="transmembrane region" description="Helical" evidence="6">
    <location>
        <begin position="231"/>
        <end position="252"/>
    </location>
</feature>
<evidence type="ECO:0000256" key="4">
    <source>
        <dbReference type="ARBA" id="ARBA00023136"/>
    </source>
</evidence>
<evidence type="ECO:0000256" key="1">
    <source>
        <dbReference type="ARBA" id="ARBA00004141"/>
    </source>
</evidence>
<dbReference type="AlphaFoldDB" id="A0A6A6E125"/>
<organism evidence="8 9">
    <name type="scientific">Zopfia rhizophila CBS 207.26</name>
    <dbReference type="NCBI Taxonomy" id="1314779"/>
    <lineage>
        <taxon>Eukaryota</taxon>
        <taxon>Fungi</taxon>
        <taxon>Dikarya</taxon>
        <taxon>Ascomycota</taxon>
        <taxon>Pezizomycotina</taxon>
        <taxon>Dothideomycetes</taxon>
        <taxon>Dothideomycetes incertae sedis</taxon>
        <taxon>Zopfiaceae</taxon>
        <taxon>Zopfia</taxon>
    </lineage>
</organism>
<dbReference type="Proteomes" id="UP000800200">
    <property type="component" value="Unassembled WGS sequence"/>
</dbReference>
<dbReference type="InterPro" id="IPR049326">
    <property type="entry name" value="Rhodopsin_dom_fungi"/>
</dbReference>
<feature type="transmembrane region" description="Helical" evidence="6">
    <location>
        <begin position="98"/>
        <end position="117"/>
    </location>
</feature>
<evidence type="ECO:0000256" key="3">
    <source>
        <dbReference type="ARBA" id="ARBA00022989"/>
    </source>
</evidence>
<keyword evidence="2 6" id="KW-0812">Transmembrane</keyword>
<evidence type="ECO:0000313" key="8">
    <source>
        <dbReference type="EMBL" id="KAF2185494.1"/>
    </source>
</evidence>
<feature type="transmembrane region" description="Helical" evidence="6">
    <location>
        <begin position="298"/>
        <end position="319"/>
    </location>
</feature>
<sequence length="398" mass="44733">MIHCHAGLARHSSNSFGVVIRPGLFGEPSYLRPLSAFLIALPILYGHAIWSYKTRSLVKSTRLLFFAIQWTGAALALCLLIFRYIVRWRSFKRLAIDDFLVAFALACFIANNILWQYQLPNVYSLNAVTAGNLDPSLVVDTVSVLRNLIAFNVLFVCCLWAVKFSFLAFFWKLGERSQGRHYWWWAVAFITLGTFGACIGDYDWNCSKGTDKHLLVYCSSDKAEKAQQTAFRVNVAFDLLTDCLIISIPIIMVRGLPLRLTKKLMLFGLFSLTIFTMVTALVRLLVVPKGEIGTDMTWSFTWSNVEMSTSICVACLGAFRQLYTNHRGPSPGNSQPTPKLSFITQSRIRGKTGNEETGSTRILHSRDVVIEEGVVDKSHVPLQTIYVHNHAFSPSGRI</sequence>
<protein>
    <recommendedName>
        <fullName evidence="7">Rhodopsin domain-containing protein</fullName>
    </recommendedName>
</protein>
<comment type="similarity">
    <text evidence="5">Belongs to the SAT4 family.</text>
</comment>
<dbReference type="PANTHER" id="PTHR33048">
    <property type="entry name" value="PTH11-LIKE INTEGRAL MEMBRANE PROTEIN (AFU_ORTHOLOGUE AFUA_5G11245)"/>
    <property type="match status" value="1"/>
</dbReference>
<keyword evidence="3 6" id="KW-1133">Transmembrane helix</keyword>
<accession>A0A6A6E125</accession>
<feature type="transmembrane region" description="Helical" evidence="6">
    <location>
        <begin position="182"/>
        <end position="202"/>
    </location>
</feature>
<name>A0A6A6E125_9PEZI</name>
<comment type="subcellular location">
    <subcellularLocation>
        <location evidence="1">Membrane</location>
        <topology evidence="1">Multi-pass membrane protein</topology>
    </subcellularLocation>
</comment>
<evidence type="ECO:0000259" key="7">
    <source>
        <dbReference type="Pfam" id="PF20684"/>
    </source>
</evidence>